<dbReference type="InterPro" id="IPR017871">
    <property type="entry name" value="ABC_transporter-like_CS"/>
</dbReference>
<dbReference type="PANTHER" id="PTHR24220">
    <property type="entry name" value="IMPORT ATP-BINDING PROTEIN"/>
    <property type="match status" value="1"/>
</dbReference>
<dbReference type="SMART" id="SM00382">
    <property type="entry name" value="AAA"/>
    <property type="match status" value="1"/>
</dbReference>
<dbReference type="FunFam" id="3.40.50.300:FF:000032">
    <property type="entry name" value="Export ABC transporter ATP-binding protein"/>
    <property type="match status" value="1"/>
</dbReference>
<dbReference type="PANTHER" id="PTHR24220:SF86">
    <property type="entry name" value="ABC TRANSPORTER ABCH.1"/>
    <property type="match status" value="1"/>
</dbReference>
<accession>A0A2T0VBI4</accession>
<dbReference type="InterPro" id="IPR017911">
    <property type="entry name" value="MacB-like_ATP-bd"/>
</dbReference>
<dbReference type="GO" id="GO:0022857">
    <property type="term" value="F:transmembrane transporter activity"/>
    <property type="evidence" value="ECO:0007669"/>
    <property type="project" value="TreeGrafter"/>
</dbReference>
<organism evidence="5 6">
    <name type="scientific">Glaciihabitans tibetensis</name>
    <dbReference type="NCBI Taxonomy" id="1266600"/>
    <lineage>
        <taxon>Bacteria</taxon>
        <taxon>Bacillati</taxon>
        <taxon>Actinomycetota</taxon>
        <taxon>Actinomycetes</taxon>
        <taxon>Micrococcales</taxon>
        <taxon>Microbacteriaceae</taxon>
        <taxon>Glaciihabitans</taxon>
    </lineage>
</organism>
<evidence type="ECO:0000256" key="2">
    <source>
        <dbReference type="ARBA" id="ARBA00022741"/>
    </source>
</evidence>
<dbReference type="InterPro" id="IPR015854">
    <property type="entry name" value="ABC_transpr_LolD-like"/>
</dbReference>
<protein>
    <submittedName>
        <fullName evidence="5">Putative ABC transport system ATP-binding protein</fullName>
    </submittedName>
</protein>
<proteinExistence type="predicted"/>
<dbReference type="GO" id="GO:0016887">
    <property type="term" value="F:ATP hydrolysis activity"/>
    <property type="evidence" value="ECO:0007669"/>
    <property type="project" value="InterPro"/>
</dbReference>
<dbReference type="CDD" id="cd03255">
    <property type="entry name" value="ABC_MJ0796_LolCDE_FtsE"/>
    <property type="match status" value="1"/>
</dbReference>
<feature type="domain" description="ABC transporter" evidence="4">
    <location>
        <begin position="28"/>
        <end position="256"/>
    </location>
</feature>
<keyword evidence="1" id="KW-0813">Transport</keyword>
<dbReference type="GO" id="GO:0098796">
    <property type="term" value="C:membrane protein complex"/>
    <property type="evidence" value="ECO:0007669"/>
    <property type="project" value="UniProtKB-ARBA"/>
</dbReference>
<evidence type="ECO:0000313" key="5">
    <source>
        <dbReference type="EMBL" id="PRY67483.1"/>
    </source>
</evidence>
<dbReference type="EMBL" id="PVTL01000006">
    <property type="protein sequence ID" value="PRY67483.1"/>
    <property type="molecule type" value="Genomic_DNA"/>
</dbReference>
<name>A0A2T0VBI4_9MICO</name>
<evidence type="ECO:0000313" key="6">
    <source>
        <dbReference type="Proteomes" id="UP000237983"/>
    </source>
</evidence>
<dbReference type="PROSITE" id="PS50893">
    <property type="entry name" value="ABC_TRANSPORTER_2"/>
    <property type="match status" value="1"/>
</dbReference>
<dbReference type="AlphaFoldDB" id="A0A2T0VBI4"/>
<dbReference type="GO" id="GO:0005524">
    <property type="term" value="F:ATP binding"/>
    <property type="evidence" value="ECO:0007669"/>
    <property type="project" value="UniProtKB-KW"/>
</dbReference>
<dbReference type="InterPro" id="IPR027417">
    <property type="entry name" value="P-loop_NTPase"/>
</dbReference>
<dbReference type="Pfam" id="PF00005">
    <property type="entry name" value="ABC_tran"/>
    <property type="match status" value="1"/>
</dbReference>
<keyword evidence="3 5" id="KW-0067">ATP-binding</keyword>
<sequence length="256" mass="26825">MSTVPASGDAAVARESGAVAGPSAQPVLELVDIQQIYGTGDAAVHALRGINLAVAAGDYVAIMGPSGSGKSTLMNLLGCLDIASSGVYSLAGNDVATLDEGQLAVVRNREIGFIFQSFNLVPRMSAVANVELPLVYGGVKRAERRRRALDALGMVGLGHRANHQPQELSGGQQQRVAIARALVTNPTLVLADEPTGNLDSESTEEILAIFDTLADAGRTIVIITHEQHVAERAHRVLSVSDGLIVSDRVSRKEVFA</sequence>
<dbReference type="Proteomes" id="UP000237983">
    <property type="component" value="Unassembled WGS sequence"/>
</dbReference>
<dbReference type="OrthoDB" id="9778572at2"/>
<evidence type="ECO:0000256" key="1">
    <source>
        <dbReference type="ARBA" id="ARBA00022448"/>
    </source>
</evidence>
<keyword evidence="2" id="KW-0547">Nucleotide-binding</keyword>
<dbReference type="SUPFAM" id="SSF52540">
    <property type="entry name" value="P-loop containing nucleoside triphosphate hydrolases"/>
    <property type="match status" value="1"/>
</dbReference>
<evidence type="ECO:0000259" key="4">
    <source>
        <dbReference type="PROSITE" id="PS50893"/>
    </source>
</evidence>
<comment type="caution">
    <text evidence="5">The sequence shown here is derived from an EMBL/GenBank/DDBJ whole genome shotgun (WGS) entry which is preliminary data.</text>
</comment>
<evidence type="ECO:0000256" key="3">
    <source>
        <dbReference type="ARBA" id="ARBA00022840"/>
    </source>
</evidence>
<dbReference type="PROSITE" id="PS00211">
    <property type="entry name" value="ABC_TRANSPORTER_1"/>
    <property type="match status" value="1"/>
</dbReference>
<reference evidence="5 6" key="1">
    <citation type="submission" date="2018-03" db="EMBL/GenBank/DDBJ databases">
        <title>Genomic Encyclopedia of Type Strains, Phase III (KMG-III): the genomes of soil and plant-associated and newly described type strains.</title>
        <authorList>
            <person name="Whitman W."/>
        </authorList>
    </citation>
    <scope>NUCLEOTIDE SEQUENCE [LARGE SCALE GENOMIC DNA]</scope>
    <source>
        <strain evidence="5 6">CGMCC 1.12484</strain>
    </source>
</reference>
<dbReference type="GO" id="GO:0005886">
    <property type="term" value="C:plasma membrane"/>
    <property type="evidence" value="ECO:0007669"/>
    <property type="project" value="TreeGrafter"/>
</dbReference>
<dbReference type="Gene3D" id="3.40.50.300">
    <property type="entry name" value="P-loop containing nucleotide triphosphate hydrolases"/>
    <property type="match status" value="1"/>
</dbReference>
<dbReference type="InterPro" id="IPR003439">
    <property type="entry name" value="ABC_transporter-like_ATP-bd"/>
</dbReference>
<dbReference type="InterPro" id="IPR003593">
    <property type="entry name" value="AAA+_ATPase"/>
</dbReference>
<keyword evidence="6" id="KW-1185">Reference proteome</keyword>
<gene>
    <name evidence="5" type="ORF">B0I08_10690</name>
</gene>
<dbReference type="RefSeq" id="WP_106213115.1">
    <property type="nucleotide sequence ID" value="NZ_PVTL01000006.1"/>
</dbReference>